<evidence type="ECO:0000313" key="5">
    <source>
        <dbReference type="Proteomes" id="UP001178888"/>
    </source>
</evidence>
<evidence type="ECO:0000256" key="1">
    <source>
        <dbReference type="ARBA" id="ARBA00008103"/>
    </source>
</evidence>
<accession>A0A4R5VXJ7</accession>
<evidence type="ECO:0000313" key="2">
    <source>
        <dbReference type="EMBL" id="MDQ6595062.1"/>
    </source>
</evidence>
<dbReference type="EMBL" id="SMYO01000002">
    <property type="protein sequence ID" value="TDK64085.1"/>
    <property type="molecule type" value="Genomic_DNA"/>
</dbReference>
<dbReference type="EMBL" id="JAVGVR010000001">
    <property type="protein sequence ID" value="MDQ6595062.1"/>
    <property type="molecule type" value="Genomic_DNA"/>
</dbReference>
<gene>
    <name evidence="3" type="ORF">E2K98_04240</name>
    <name evidence="2" type="ORF">RCG21_01115</name>
</gene>
<dbReference type="AlphaFoldDB" id="A0A4R5VXJ7"/>
<comment type="similarity">
    <text evidence="1">Belongs to the GerPA/GerPF family.</text>
</comment>
<evidence type="ECO:0000313" key="3">
    <source>
        <dbReference type="EMBL" id="TDK64085.1"/>
    </source>
</evidence>
<keyword evidence="5" id="KW-1185">Reference proteome</keyword>
<organism evidence="3 4">
    <name type="scientific">Bacillus salipaludis</name>
    <dbReference type="NCBI Taxonomy" id="2547811"/>
    <lineage>
        <taxon>Bacteria</taxon>
        <taxon>Bacillati</taxon>
        <taxon>Bacillota</taxon>
        <taxon>Bacilli</taxon>
        <taxon>Bacillales</taxon>
        <taxon>Bacillaceae</taxon>
        <taxon>Bacillus</taxon>
    </lineage>
</organism>
<sequence>MPAIIFGPVTINNITGNGDVQFGDSLFNSPKVASKTPAGAGGFNTGAFIVTNTGVSSTNFIDPDGVDQPTIGNA</sequence>
<dbReference type="PANTHER" id="PTHR37808">
    <property type="entry name" value="SPORE GERMINATION PROTEIN-LIKE PROTEIN YDZR-RELATED"/>
    <property type="match status" value="1"/>
</dbReference>
<dbReference type="PANTHER" id="PTHR37808:SF1">
    <property type="entry name" value="SPORE GERMINATION PROTEIN-LIKE PROTEIN YDZR"/>
    <property type="match status" value="1"/>
</dbReference>
<reference evidence="3 4" key="1">
    <citation type="submission" date="2019-03" db="EMBL/GenBank/DDBJ databases">
        <title>Bacillus niacini sp. nov. a Nicotinate-Metabolizing Mesophile Isolated from Soil.</title>
        <authorList>
            <person name="Zhang G."/>
        </authorList>
    </citation>
    <scope>NUCLEOTIDE SEQUENCE [LARGE SCALE GENOMIC DNA]</scope>
    <source>
        <strain evidence="3 4">WN066</strain>
    </source>
</reference>
<comment type="caution">
    <text evidence="3">The sequence shown here is derived from an EMBL/GenBank/DDBJ whole genome shotgun (WGS) entry which is preliminary data.</text>
</comment>
<evidence type="ECO:0000313" key="4">
    <source>
        <dbReference type="Proteomes" id="UP000295132"/>
    </source>
</evidence>
<reference evidence="2" key="2">
    <citation type="submission" date="2023-08" db="EMBL/GenBank/DDBJ databases">
        <title>Nitrogen cycling bacteria in agricultural field soils.</title>
        <authorList>
            <person name="Jang J."/>
        </authorList>
    </citation>
    <scope>NUCLEOTIDE SEQUENCE</scope>
    <source>
        <strain evidence="2">PS3-36</strain>
    </source>
</reference>
<dbReference type="Proteomes" id="UP001178888">
    <property type="component" value="Unassembled WGS sequence"/>
</dbReference>
<dbReference type="RefSeq" id="WP_026572771.1">
    <property type="nucleotide sequence ID" value="NZ_JAVGVR010000001.1"/>
</dbReference>
<name>A0A4R5VXJ7_9BACI</name>
<dbReference type="Proteomes" id="UP000295132">
    <property type="component" value="Unassembled WGS sequence"/>
</dbReference>
<protein>
    <submittedName>
        <fullName evidence="3">Spore germination protein</fullName>
    </submittedName>
</protein>
<proteinExistence type="inferred from homology"/>
<dbReference type="Pfam" id="PF10676">
    <property type="entry name" value="gerPA"/>
    <property type="match status" value="1"/>
</dbReference>
<dbReference type="InterPro" id="IPR019618">
    <property type="entry name" value="Spore_germination_GerPA"/>
</dbReference>